<feature type="region of interest" description="Disordered" evidence="1">
    <location>
        <begin position="80"/>
        <end position="102"/>
    </location>
</feature>
<gene>
    <name evidence="2" type="ORF">Tcan_10558</name>
</gene>
<reference evidence="2 3" key="1">
    <citation type="submission" date="2014-11" db="EMBL/GenBank/DDBJ databases">
        <title>Genetic blueprint of the zoonotic pathogen Toxocara canis.</title>
        <authorList>
            <person name="Zhu X.-Q."/>
            <person name="Korhonen P.K."/>
            <person name="Cai H."/>
            <person name="Young N.D."/>
            <person name="Nejsum P."/>
            <person name="von Samson-Himmelstjerna G."/>
            <person name="Boag P.R."/>
            <person name="Tan P."/>
            <person name="Li Q."/>
            <person name="Min J."/>
            <person name="Yang Y."/>
            <person name="Wang X."/>
            <person name="Fang X."/>
            <person name="Hall R.S."/>
            <person name="Hofmann A."/>
            <person name="Sternberg P.W."/>
            <person name="Jex A.R."/>
            <person name="Gasser R.B."/>
        </authorList>
    </citation>
    <scope>NUCLEOTIDE SEQUENCE [LARGE SCALE GENOMIC DNA]</scope>
    <source>
        <strain evidence="2">PN_DK_2014</strain>
    </source>
</reference>
<evidence type="ECO:0000313" key="3">
    <source>
        <dbReference type="Proteomes" id="UP000031036"/>
    </source>
</evidence>
<dbReference type="EMBL" id="JPKZ01002988">
    <property type="protein sequence ID" value="KHN73900.1"/>
    <property type="molecule type" value="Genomic_DNA"/>
</dbReference>
<name>A0A0B2UYH5_TOXCA</name>
<keyword evidence="3" id="KW-1185">Reference proteome</keyword>
<organism evidence="2 3">
    <name type="scientific">Toxocara canis</name>
    <name type="common">Canine roundworm</name>
    <dbReference type="NCBI Taxonomy" id="6265"/>
    <lineage>
        <taxon>Eukaryota</taxon>
        <taxon>Metazoa</taxon>
        <taxon>Ecdysozoa</taxon>
        <taxon>Nematoda</taxon>
        <taxon>Chromadorea</taxon>
        <taxon>Rhabditida</taxon>
        <taxon>Spirurina</taxon>
        <taxon>Ascaridomorpha</taxon>
        <taxon>Ascaridoidea</taxon>
        <taxon>Toxocaridae</taxon>
        <taxon>Toxocara</taxon>
    </lineage>
</organism>
<accession>A0A0B2UYH5</accession>
<protein>
    <submittedName>
        <fullName evidence="2">Uncharacterized protein</fullName>
    </submittedName>
</protein>
<dbReference type="AlphaFoldDB" id="A0A0B2UYH5"/>
<feature type="compositionally biased region" description="Polar residues" evidence="1">
    <location>
        <begin position="92"/>
        <end position="102"/>
    </location>
</feature>
<evidence type="ECO:0000313" key="2">
    <source>
        <dbReference type="EMBL" id="KHN73900.1"/>
    </source>
</evidence>
<proteinExistence type="predicted"/>
<dbReference type="Proteomes" id="UP000031036">
    <property type="component" value="Unassembled WGS sequence"/>
</dbReference>
<sequence length="102" mass="11613">MHIHTITIVRNEPSAPYRCCDKAIYTITVSTSPQNPLTPVIRKSQQNIFLLTVTLDWDSKQEIDLTKETKGIRRWLMQTVENEQADSPHHGISSSRNPVDVA</sequence>
<comment type="caution">
    <text evidence="2">The sequence shown here is derived from an EMBL/GenBank/DDBJ whole genome shotgun (WGS) entry which is preliminary data.</text>
</comment>
<evidence type="ECO:0000256" key="1">
    <source>
        <dbReference type="SAM" id="MobiDB-lite"/>
    </source>
</evidence>